<sequence>MILVTGATGTVGSEVLRRLPAGAEVRAMSRDPARVTAAGHAVEAVRGDHRDPRSLAAALRGVRRAFLVTNGVQGDDDVRFLRAAGEAGVRHVVKLSAAAVLDRDAQDLVTRWQRSCEEALRTSGLEWTLLRPRAFMSNALGWTGSVRAEQVVRALHGTAVTSCVDPRDVAEVAVRALTEEGHGGSSYTLTGPEAISAAEQTRVLGRLLGRPLRFEELSRDQARAALRRRHPAPVAEALLESADRGRDGAKARVEDTVRTVTGHGARTFRDWARDHLAAFVPPPDLPRESTAVRGTLDRNSMVPG</sequence>
<evidence type="ECO:0000313" key="4">
    <source>
        <dbReference type="Proteomes" id="UP001551584"/>
    </source>
</evidence>
<feature type="region of interest" description="Disordered" evidence="1">
    <location>
        <begin position="282"/>
        <end position="304"/>
    </location>
</feature>
<dbReference type="GO" id="GO:0003955">
    <property type="term" value="F:NAD(P)H dehydrogenase (quinone) activity"/>
    <property type="evidence" value="ECO:0007669"/>
    <property type="project" value="UniProtKB-EC"/>
</dbReference>
<reference evidence="3 4" key="1">
    <citation type="submission" date="2024-06" db="EMBL/GenBank/DDBJ databases">
        <title>The Natural Products Discovery Center: Release of the First 8490 Sequenced Strains for Exploring Actinobacteria Biosynthetic Diversity.</title>
        <authorList>
            <person name="Kalkreuter E."/>
            <person name="Kautsar S.A."/>
            <person name="Yang D."/>
            <person name="Bader C.D."/>
            <person name="Teijaro C.N."/>
            <person name="Fluegel L."/>
            <person name="Davis C.M."/>
            <person name="Simpson J.R."/>
            <person name="Lauterbach L."/>
            <person name="Steele A.D."/>
            <person name="Gui C."/>
            <person name="Meng S."/>
            <person name="Li G."/>
            <person name="Viehrig K."/>
            <person name="Ye F."/>
            <person name="Su P."/>
            <person name="Kiefer A.F."/>
            <person name="Nichols A."/>
            <person name="Cepeda A.J."/>
            <person name="Yan W."/>
            <person name="Fan B."/>
            <person name="Jiang Y."/>
            <person name="Adhikari A."/>
            <person name="Zheng C.-J."/>
            <person name="Schuster L."/>
            <person name="Cowan T.M."/>
            <person name="Smanski M.J."/>
            <person name="Chevrette M.G."/>
            <person name="De Carvalho L.P.S."/>
            <person name="Shen B."/>
        </authorList>
    </citation>
    <scope>NUCLEOTIDE SEQUENCE [LARGE SCALE GENOMIC DNA]</scope>
    <source>
        <strain evidence="3 4">NPDC048117</strain>
    </source>
</reference>
<evidence type="ECO:0000259" key="2">
    <source>
        <dbReference type="Pfam" id="PF13460"/>
    </source>
</evidence>
<dbReference type="InterPro" id="IPR016040">
    <property type="entry name" value="NAD(P)-bd_dom"/>
</dbReference>
<dbReference type="EMBL" id="JBEZNA010000096">
    <property type="protein sequence ID" value="MEU9581022.1"/>
    <property type="molecule type" value="Genomic_DNA"/>
</dbReference>
<feature type="domain" description="NAD(P)-binding" evidence="2">
    <location>
        <begin position="6"/>
        <end position="179"/>
    </location>
</feature>
<dbReference type="Gene3D" id="3.90.25.10">
    <property type="entry name" value="UDP-galactose 4-epimerase, domain 1"/>
    <property type="match status" value="1"/>
</dbReference>
<dbReference type="Gene3D" id="3.40.50.720">
    <property type="entry name" value="NAD(P)-binding Rossmann-like Domain"/>
    <property type="match status" value="1"/>
</dbReference>
<dbReference type="SUPFAM" id="SSF51735">
    <property type="entry name" value="NAD(P)-binding Rossmann-fold domains"/>
    <property type="match status" value="1"/>
</dbReference>
<gene>
    <name evidence="3" type="ORF">AB0D95_27775</name>
</gene>
<dbReference type="EC" id="1.6.5.2" evidence="3"/>
<comment type="caution">
    <text evidence="3">The sequence shown here is derived from an EMBL/GenBank/DDBJ whole genome shotgun (WGS) entry which is preliminary data.</text>
</comment>
<organism evidence="3 4">
    <name type="scientific">Streptomyces chilikensis</name>
    <dbReference type="NCBI Taxonomy" id="1194079"/>
    <lineage>
        <taxon>Bacteria</taxon>
        <taxon>Bacillati</taxon>
        <taxon>Actinomycetota</taxon>
        <taxon>Actinomycetes</taxon>
        <taxon>Kitasatosporales</taxon>
        <taxon>Streptomycetaceae</taxon>
        <taxon>Streptomyces</taxon>
    </lineage>
</organism>
<keyword evidence="3" id="KW-0560">Oxidoreductase</keyword>
<dbReference type="RefSeq" id="WP_359277262.1">
    <property type="nucleotide sequence ID" value="NZ_JBEZNA010000096.1"/>
</dbReference>
<dbReference type="PANTHER" id="PTHR43162:SF1">
    <property type="entry name" value="PRESTALK A DIFFERENTIATION PROTEIN A"/>
    <property type="match status" value="1"/>
</dbReference>
<protein>
    <submittedName>
        <fullName evidence="3">SDR family oxidoreductase</fullName>
        <ecNumber evidence="3">1.6.5.2</ecNumber>
    </submittedName>
</protein>
<keyword evidence="4" id="KW-1185">Reference proteome</keyword>
<evidence type="ECO:0000313" key="3">
    <source>
        <dbReference type="EMBL" id="MEU9581022.1"/>
    </source>
</evidence>
<accession>A0ABV3EXS7</accession>
<dbReference type="InterPro" id="IPR036291">
    <property type="entry name" value="NAD(P)-bd_dom_sf"/>
</dbReference>
<proteinExistence type="predicted"/>
<evidence type="ECO:0000256" key="1">
    <source>
        <dbReference type="SAM" id="MobiDB-lite"/>
    </source>
</evidence>
<dbReference type="CDD" id="cd05269">
    <property type="entry name" value="TMR_SDR_a"/>
    <property type="match status" value="1"/>
</dbReference>
<dbReference type="Pfam" id="PF13460">
    <property type="entry name" value="NAD_binding_10"/>
    <property type="match status" value="1"/>
</dbReference>
<dbReference type="Proteomes" id="UP001551584">
    <property type="component" value="Unassembled WGS sequence"/>
</dbReference>
<dbReference type="InterPro" id="IPR051604">
    <property type="entry name" value="Ergot_Alk_Oxidoreductase"/>
</dbReference>
<dbReference type="PANTHER" id="PTHR43162">
    <property type="match status" value="1"/>
</dbReference>
<name>A0ABV3EXS7_9ACTN</name>